<evidence type="ECO:0000313" key="1">
    <source>
        <dbReference type="EMBL" id="AJZ75319.1"/>
    </source>
</evidence>
<dbReference type="EMBL" id="CP011097">
    <property type="protein sequence ID" value="AJZ75319.1"/>
    <property type="molecule type" value="Genomic_DNA"/>
</dbReference>
<reference evidence="1 2" key="1">
    <citation type="journal article" date="2016" name="Sci. Rep.">
        <title>A novel ammonia-oxidizing archaeon from wastewater treatment plant: Its enrichment, physiological and genomic characteristics.</title>
        <authorList>
            <person name="Li Y."/>
            <person name="Ding K."/>
            <person name="Wen X."/>
            <person name="Zhang B."/>
            <person name="Shen B."/>
            <person name="Yang Y."/>
        </authorList>
    </citation>
    <scope>NUCLEOTIDE SEQUENCE [LARGE SCALE GENOMIC DNA]</scope>
    <source>
        <strain evidence="1 2">SAT1</strain>
    </source>
</reference>
<protein>
    <submittedName>
        <fullName evidence="1">Uncharacterized protein</fullName>
    </submittedName>
</protein>
<dbReference type="AlphaFoldDB" id="A0A3G1B0Q9"/>
<organism evidence="1 2">
    <name type="scientific">Candidatus Nitrosotenuis cloacae</name>
    <dbReference type="NCBI Taxonomy" id="1603555"/>
    <lineage>
        <taxon>Archaea</taxon>
        <taxon>Nitrososphaerota</taxon>
        <taxon>Candidatus Nitrosotenuis</taxon>
    </lineage>
</organism>
<dbReference type="OrthoDB" id="11189at2157"/>
<dbReference type="RefSeq" id="WP_048187825.1">
    <property type="nucleotide sequence ID" value="NZ_CP011097.1"/>
</dbReference>
<keyword evidence="2" id="KW-1185">Reference proteome</keyword>
<dbReference type="Proteomes" id="UP000266745">
    <property type="component" value="Chromosome"/>
</dbReference>
<gene>
    <name evidence="1" type="ORF">SU86_001750</name>
</gene>
<sequence>MSDNADVVDYIKEVRMILADSIDTLLNLQHDLTEQPDETITPITSVVELVDMSYDVSYDSKIKEAQQEFIKRDAL</sequence>
<evidence type="ECO:0000313" key="2">
    <source>
        <dbReference type="Proteomes" id="UP000266745"/>
    </source>
</evidence>
<dbReference type="KEGG" id="tah:SU86_001750"/>
<dbReference type="STRING" id="1603555.SU86_001750"/>
<name>A0A3G1B0Q9_9ARCH</name>
<dbReference type="GeneID" id="24875105"/>
<accession>A0A3G1B0Q9</accession>
<proteinExistence type="predicted"/>